<feature type="compositionally biased region" description="Acidic residues" evidence="1">
    <location>
        <begin position="44"/>
        <end position="54"/>
    </location>
</feature>
<feature type="compositionally biased region" description="Basic and acidic residues" evidence="1">
    <location>
        <begin position="474"/>
        <end position="485"/>
    </location>
</feature>
<evidence type="ECO:0000256" key="1">
    <source>
        <dbReference type="SAM" id="MobiDB-lite"/>
    </source>
</evidence>
<sequence length="847" mass="95467">MQSDLACSYNEDAQLEARVLSYHGIMPILTHASDYGSTPQPSDSEPDSEQDEESPITSSPPSSEQNTPPHRYPKRTFRSYTVEREVDSVVDKFGRRVKLQWATKPFPTKFIKQRANGEEYVTIDGQDYTIAKRSPISEDSDGNTVCRVNFVDSWEPEGNLDPPQMIDSSPVSSQGRSSRGLPSDTPSPQGRNLRPRLRGQLRRPTSAAWMKRAQPPKRPQHGTERASSALTWSDLDLAHIEDLREHATSDTADYGPAIHQKIQEAVKRGQYDTTTGVLTAVLNRYQHDTPQRPVQFATWTVRHATHKFNFHGKENAGTFYAHWTGYDVRKPCTRCANQHREYGVFQGCVVASGFNQGASSMTPSDSDEDRQSPSASRSLPQPRSVSTDYRQGLTDDDFIRDSNRPLRSENEGENDEFVMSGGLNGLDGIGARGHDVDSGRKHDLGKIYDAAPNDSDDDSSEEEHPDNGKNAGDSSHDVIEKEQQNHRKRQRDPIVIESSDEASDDSSDEEVDVYKRLRDLFRMKPSDGSSDDKADSDCESAQKRQRLTSPVSQSDAGNSDGRARRARSKTLTSSQTAVPEASKAAPQLPDTRTQSNQDQQSTSTRPITSFNYADMVFRGHKFRRGEITQGQLNFLRMRSFDKDAIDWVGNEWRHAMHERKKKRRTEALDFYKADGRRFLNKYLVPWGDNRSYRPETIPPSLKDWVEDSSQHTEAPSTGQSALQLYNSSYTASDLCKALLLARNLYQQAISSILDALKIASDQHAGRIDIRPYANVRSWTAVPTDTMNANDYMGDDVTEENLFAWDWGTDPDGAQRLRRTIVAMCKLRARIERDDRRLRYEILEAQGG</sequence>
<dbReference type="EMBL" id="QWIO01000410">
    <property type="protein sequence ID" value="RMY97682.1"/>
    <property type="molecule type" value="Genomic_DNA"/>
</dbReference>
<feature type="region of interest" description="Disordered" evidence="1">
    <location>
        <begin position="31"/>
        <end position="77"/>
    </location>
</feature>
<feature type="compositionally biased region" description="Polar residues" evidence="1">
    <location>
        <begin position="372"/>
        <end position="389"/>
    </location>
</feature>
<comment type="caution">
    <text evidence="2">The sequence shown here is derived from an EMBL/GenBank/DDBJ whole genome shotgun (WGS) entry which is preliminary data.</text>
</comment>
<feature type="region of interest" description="Disordered" evidence="1">
    <location>
        <begin position="155"/>
        <end position="229"/>
    </location>
</feature>
<feature type="region of interest" description="Disordered" evidence="1">
    <location>
        <begin position="523"/>
        <end position="607"/>
    </location>
</feature>
<feature type="compositionally biased region" description="Basic and acidic residues" evidence="1">
    <location>
        <begin position="432"/>
        <end position="446"/>
    </location>
</feature>
<dbReference type="Proteomes" id="UP000269539">
    <property type="component" value="Unassembled WGS sequence"/>
</dbReference>
<feature type="region of interest" description="Disordered" evidence="1">
    <location>
        <begin position="357"/>
        <end position="511"/>
    </location>
</feature>
<dbReference type="AlphaFoldDB" id="A0A3M7G979"/>
<organism evidence="2 3">
    <name type="scientific">Hortaea werneckii</name>
    <name type="common">Black yeast</name>
    <name type="synonym">Cladosporium werneckii</name>
    <dbReference type="NCBI Taxonomy" id="91943"/>
    <lineage>
        <taxon>Eukaryota</taxon>
        <taxon>Fungi</taxon>
        <taxon>Dikarya</taxon>
        <taxon>Ascomycota</taxon>
        <taxon>Pezizomycotina</taxon>
        <taxon>Dothideomycetes</taxon>
        <taxon>Dothideomycetidae</taxon>
        <taxon>Mycosphaerellales</taxon>
        <taxon>Teratosphaeriaceae</taxon>
        <taxon>Hortaea</taxon>
    </lineage>
</organism>
<feature type="compositionally biased region" description="Acidic residues" evidence="1">
    <location>
        <begin position="498"/>
        <end position="511"/>
    </location>
</feature>
<evidence type="ECO:0000313" key="3">
    <source>
        <dbReference type="Proteomes" id="UP000269539"/>
    </source>
</evidence>
<accession>A0A3M7G979</accession>
<protein>
    <submittedName>
        <fullName evidence="2">Uncharacterized protein</fullName>
    </submittedName>
</protein>
<feature type="compositionally biased region" description="Basic and acidic residues" evidence="1">
    <location>
        <begin position="397"/>
        <end position="410"/>
    </location>
</feature>
<gene>
    <name evidence="2" type="ORF">D0864_04680</name>
</gene>
<dbReference type="VEuPathDB" id="FungiDB:BTJ68_06588"/>
<feature type="compositionally biased region" description="Basic and acidic residues" evidence="1">
    <location>
        <begin position="523"/>
        <end position="542"/>
    </location>
</feature>
<feature type="compositionally biased region" description="Acidic residues" evidence="1">
    <location>
        <begin position="454"/>
        <end position="464"/>
    </location>
</feature>
<evidence type="ECO:0000313" key="2">
    <source>
        <dbReference type="EMBL" id="RMY97682.1"/>
    </source>
</evidence>
<feature type="compositionally biased region" description="Low complexity" evidence="1">
    <location>
        <begin position="55"/>
        <end position="64"/>
    </location>
</feature>
<proteinExistence type="predicted"/>
<feature type="compositionally biased region" description="Polar residues" evidence="1">
    <location>
        <begin position="547"/>
        <end position="557"/>
    </location>
</feature>
<feature type="compositionally biased region" description="Gly residues" evidence="1">
    <location>
        <begin position="422"/>
        <end position="431"/>
    </location>
</feature>
<name>A0A3M7G979_HORWE</name>
<reference evidence="2 3" key="1">
    <citation type="journal article" date="2018" name="BMC Genomics">
        <title>Genomic evidence for intraspecific hybridization in a clonal and extremely halotolerant yeast.</title>
        <authorList>
            <person name="Gostincar C."/>
            <person name="Stajich J.E."/>
            <person name="Zupancic J."/>
            <person name="Zalar P."/>
            <person name="Gunde-Cimerman N."/>
        </authorList>
    </citation>
    <scope>NUCLEOTIDE SEQUENCE [LARGE SCALE GENOMIC DNA]</scope>
    <source>
        <strain evidence="2 3">EXF-10513</strain>
    </source>
</reference>
<feature type="compositionally biased region" description="Low complexity" evidence="1">
    <location>
        <begin position="590"/>
        <end position="605"/>
    </location>
</feature>
<feature type="compositionally biased region" description="Low complexity" evidence="1">
    <location>
        <begin position="168"/>
        <end position="180"/>
    </location>
</feature>